<dbReference type="RefSeq" id="WP_060920287.1">
    <property type="nucleotide sequence ID" value="NZ_CAUPGC010000020.1"/>
</dbReference>
<dbReference type="Proteomes" id="UP000243201">
    <property type="component" value="Unassembled WGS sequence"/>
</dbReference>
<comment type="caution">
    <text evidence="1">The sequence shown here is derived from an EMBL/GenBank/DDBJ whole genome shotgun (WGS) entry which is preliminary data.</text>
</comment>
<name>A0AB34WZQ9_9ACTO</name>
<evidence type="ECO:0000313" key="3">
    <source>
        <dbReference type="Proteomes" id="UP000070572"/>
    </source>
</evidence>
<evidence type="ECO:0000313" key="2">
    <source>
        <dbReference type="EMBL" id="PMB90227.1"/>
    </source>
</evidence>
<sequence>MRSLKRFLIVVAVLALLLGVLDRVTCWWAENEGTQALEKRGAENANVKVNDLPFLTSLVAGDINQVELNIPRLDIAAEGGAIPITDVRAQLNQLDLTAGRLNIEKIGQLNAEGKLSQETFTQLVAAKAPGVKVKLEGGKLSFAAQKWGQEILSTGQLALDGGADGLTPTLVIKPTALQTELPRYLQARLKLPDFLPSINIPITGLPANLQLSAVEIKDDHLKFKLTGKNIPLQKNSVS</sequence>
<reference evidence="1 3" key="1">
    <citation type="submission" date="2016-01" db="EMBL/GenBank/DDBJ databases">
        <authorList>
            <person name="Mitreva M."/>
            <person name="Pepin K.H."/>
            <person name="Mihindukulasuriya K.A."/>
            <person name="Fulton R."/>
            <person name="Fronick C."/>
            <person name="O'Laughlin M."/>
            <person name="Miner T."/>
            <person name="Herter B."/>
            <person name="Rosa B.A."/>
            <person name="Cordes M."/>
            <person name="Tomlinson C."/>
            <person name="Wollam A."/>
            <person name="Palsikar V.B."/>
            <person name="Mardis E.R."/>
            <person name="Wilson R.K."/>
        </authorList>
    </citation>
    <scope>NUCLEOTIDE SEQUENCE [LARGE SCALE GENOMIC DNA]</scope>
    <source>
        <strain evidence="1 3">DNF00696</strain>
    </source>
</reference>
<evidence type="ECO:0000313" key="4">
    <source>
        <dbReference type="Proteomes" id="UP000243201"/>
    </source>
</evidence>
<protein>
    <submittedName>
        <fullName evidence="2">DUF2993 domain-containing protein</fullName>
    </submittedName>
</protein>
<dbReference type="InterPro" id="IPR021373">
    <property type="entry name" value="DUF2993"/>
</dbReference>
<accession>A0AB34WZQ9</accession>
<gene>
    <name evidence="2" type="ORF">CJ240_00275</name>
    <name evidence="1" type="ORF">HMPREF1862_00685</name>
</gene>
<keyword evidence="4" id="KW-1185">Reference proteome</keyword>
<dbReference type="EMBL" id="LSDN01000013">
    <property type="protein sequence ID" value="KXB80965.1"/>
    <property type="molecule type" value="Genomic_DNA"/>
</dbReference>
<proteinExistence type="predicted"/>
<organism evidence="1 3">
    <name type="scientific">Varibaculum cambriense</name>
    <dbReference type="NCBI Taxonomy" id="184870"/>
    <lineage>
        <taxon>Bacteria</taxon>
        <taxon>Bacillati</taxon>
        <taxon>Actinomycetota</taxon>
        <taxon>Actinomycetes</taxon>
        <taxon>Actinomycetales</taxon>
        <taxon>Actinomycetaceae</taxon>
        <taxon>Varibaculum</taxon>
    </lineage>
</organism>
<dbReference type="AlphaFoldDB" id="A0AB34WZQ9"/>
<dbReference type="Proteomes" id="UP000070572">
    <property type="component" value="Unassembled WGS sequence"/>
</dbReference>
<dbReference type="Pfam" id="PF11209">
    <property type="entry name" value="LmeA"/>
    <property type="match status" value="1"/>
</dbReference>
<reference evidence="2 4" key="2">
    <citation type="submission" date="2017-09" db="EMBL/GenBank/DDBJ databases">
        <title>Bacterial strain isolated from the female urinary microbiota.</title>
        <authorList>
            <person name="Thomas-White K."/>
            <person name="Kumar N."/>
            <person name="Forster S."/>
            <person name="Putonti C."/>
            <person name="Lawley T."/>
            <person name="Wolfe A.J."/>
        </authorList>
    </citation>
    <scope>NUCLEOTIDE SEQUENCE [LARGE SCALE GENOMIC DNA]</scope>
    <source>
        <strain evidence="2 4">UMB0744</strain>
    </source>
</reference>
<evidence type="ECO:0000313" key="1">
    <source>
        <dbReference type="EMBL" id="KXB80965.1"/>
    </source>
</evidence>
<dbReference type="EMBL" id="PNGC01000001">
    <property type="protein sequence ID" value="PMB90227.1"/>
    <property type="molecule type" value="Genomic_DNA"/>
</dbReference>